<comment type="function">
    <text evidence="4">Catalyzes the transfer of a formyl group from 10-formyltetrahydrofolate to 5-phospho-ribosyl-glycinamide (GAR), producing 5-phospho-ribosyl-N-formylglycinamide (FGAR) and tetrahydrofolate.</text>
</comment>
<dbReference type="NCBIfam" id="TIGR00639">
    <property type="entry name" value="PurN"/>
    <property type="match status" value="1"/>
</dbReference>
<keyword evidence="7" id="KW-1185">Reference proteome</keyword>
<feature type="binding site" evidence="4">
    <location>
        <begin position="13"/>
        <end position="15"/>
    </location>
    <ligand>
        <name>N(1)-(5-phospho-beta-D-ribosyl)glycinamide</name>
        <dbReference type="ChEBI" id="CHEBI:143788"/>
    </ligand>
</feature>
<name>A0ABW5WV33_9STAP</name>
<dbReference type="HAMAP" id="MF_01930">
    <property type="entry name" value="PurN"/>
    <property type="match status" value="1"/>
</dbReference>
<evidence type="ECO:0000259" key="5">
    <source>
        <dbReference type="Pfam" id="PF00551"/>
    </source>
</evidence>
<dbReference type="InterPro" id="IPR004607">
    <property type="entry name" value="GART"/>
</dbReference>
<feature type="binding site" evidence="4">
    <location>
        <position position="64"/>
    </location>
    <ligand>
        <name>(6R)-10-formyltetrahydrofolate</name>
        <dbReference type="ChEBI" id="CHEBI:195366"/>
    </ligand>
</feature>
<dbReference type="Gene3D" id="3.40.50.170">
    <property type="entry name" value="Formyl transferase, N-terminal domain"/>
    <property type="match status" value="1"/>
</dbReference>
<evidence type="ECO:0000256" key="2">
    <source>
        <dbReference type="ARBA" id="ARBA00022679"/>
    </source>
</evidence>
<feature type="site" description="Raises pKa of active site His" evidence="4">
    <location>
        <position position="144"/>
    </location>
</feature>
<dbReference type="RefSeq" id="WP_377772309.1">
    <property type="nucleotide sequence ID" value="NZ_JBHUOQ010000001.1"/>
</dbReference>
<evidence type="ECO:0000313" key="6">
    <source>
        <dbReference type="EMBL" id="MFD2829892.1"/>
    </source>
</evidence>
<dbReference type="InterPro" id="IPR036477">
    <property type="entry name" value="Formyl_transf_N_sf"/>
</dbReference>
<evidence type="ECO:0000256" key="3">
    <source>
        <dbReference type="ARBA" id="ARBA00022755"/>
    </source>
</evidence>
<gene>
    <name evidence="4 6" type="primary">purN</name>
    <name evidence="6" type="ORF">ACFSX4_05375</name>
</gene>
<dbReference type="EMBL" id="JBHUOQ010000001">
    <property type="protein sequence ID" value="MFD2829892.1"/>
    <property type="molecule type" value="Genomic_DNA"/>
</dbReference>
<feature type="active site" description="Proton donor" evidence="4">
    <location>
        <position position="108"/>
    </location>
</feature>
<evidence type="ECO:0000256" key="1">
    <source>
        <dbReference type="ARBA" id="ARBA00005054"/>
    </source>
</evidence>
<evidence type="ECO:0000256" key="4">
    <source>
        <dbReference type="HAMAP-Rule" id="MF_01930"/>
    </source>
</evidence>
<comment type="caution">
    <text evidence="4">Lacks conserved residue(s) required for the propagation of feature annotation.</text>
</comment>
<dbReference type="PANTHER" id="PTHR43369:SF2">
    <property type="entry name" value="PHOSPHORIBOSYLGLYCINAMIDE FORMYLTRANSFERASE"/>
    <property type="match status" value="1"/>
</dbReference>
<accession>A0ABW5WV33</accession>
<reference evidence="7" key="1">
    <citation type="journal article" date="2019" name="Int. J. Syst. Evol. Microbiol.">
        <title>The Global Catalogue of Microorganisms (GCM) 10K type strain sequencing project: providing services to taxonomists for standard genome sequencing and annotation.</title>
        <authorList>
            <consortium name="The Broad Institute Genomics Platform"/>
            <consortium name="The Broad Institute Genome Sequencing Center for Infectious Disease"/>
            <person name="Wu L."/>
            <person name="Ma J."/>
        </authorList>
    </citation>
    <scope>NUCLEOTIDE SEQUENCE [LARGE SCALE GENOMIC DNA]</scope>
    <source>
        <strain evidence="7">KCTC 33575</strain>
    </source>
</reference>
<protein>
    <recommendedName>
        <fullName evidence="4">Phosphoribosylglycinamide formyltransferase</fullName>
        <ecNumber evidence="4">2.1.2.2</ecNumber>
    </recommendedName>
    <alternativeName>
        <fullName evidence="4">5'-phosphoribosylglycinamide transformylase</fullName>
    </alternativeName>
    <alternativeName>
        <fullName evidence="4">GAR transformylase</fullName>
        <shortName evidence="4">GART</shortName>
    </alternativeName>
</protein>
<feature type="binding site" evidence="4">
    <location>
        <position position="106"/>
    </location>
    <ligand>
        <name>(6R)-10-formyltetrahydrofolate</name>
        <dbReference type="ChEBI" id="CHEBI:195366"/>
    </ligand>
</feature>
<organism evidence="6 7">
    <name type="scientific">Corticicoccus populi</name>
    <dbReference type="NCBI Taxonomy" id="1812821"/>
    <lineage>
        <taxon>Bacteria</taxon>
        <taxon>Bacillati</taxon>
        <taxon>Bacillota</taxon>
        <taxon>Bacilli</taxon>
        <taxon>Bacillales</taxon>
        <taxon>Staphylococcaceae</taxon>
        <taxon>Corticicoccus</taxon>
    </lineage>
</organism>
<dbReference type="Pfam" id="PF00551">
    <property type="entry name" value="Formyl_trans_N"/>
    <property type="match status" value="1"/>
</dbReference>
<sequence>MSKRVAVLASGGGSNFENIVKKADDIGIEVAGLIVDRKSARAVERAERLSVPYEKIIRKEYSDRKAFERKIVEMIEEWQAEYVILAGFMAILSPDFIDQYDRRILNIHPSLLPAFKGANGIRDAFLYGVKVSGVTVHYVDSGIDTGEIIMQRAVALCDGETLESFEEKIHETEYVLYPKAIQSVINLSEEK</sequence>
<dbReference type="InterPro" id="IPR002376">
    <property type="entry name" value="Formyl_transf_N"/>
</dbReference>
<dbReference type="SUPFAM" id="SSF53328">
    <property type="entry name" value="Formyltransferase"/>
    <property type="match status" value="1"/>
</dbReference>
<dbReference type="GO" id="GO:0004644">
    <property type="term" value="F:phosphoribosylglycinamide formyltransferase activity"/>
    <property type="evidence" value="ECO:0007669"/>
    <property type="project" value="UniProtKB-EC"/>
</dbReference>
<dbReference type="PANTHER" id="PTHR43369">
    <property type="entry name" value="PHOSPHORIBOSYLGLYCINAMIDE FORMYLTRANSFERASE"/>
    <property type="match status" value="1"/>
</dbReference>
<feature type="domain" description="Formyl transferase N-terminal" evidence="5">
    <location>
        <begin position="3"/>
        <end position="181"/>
    </location>
</feature>
<keyword evidence="2 4" id="KW-0808">Transferase</keyword>
<dbReference type="CDD" id="cd08645">
    <property type="entry name" value="FMT_core_GART"/>
    <property type="match status" value="1"/>
</dbReference>
<comment type="pathway">
    <text evidence="1 4">Purine metabolism; IMP biosynthesis via de novo pathway; N(2)-formyl-N(1)-(5-phospho-D-ribosyl)glycinamide from N(1)-(5-phospho-D-ribosyl)glycinamide (10-formyl THF route): step 1/1.</text>
</comment>
<comment type="caution">
    <text evidence="6">The sequence shown here is derived from an EMBL/GenBank/DDBJ whole genome shotgun (WGS) entry which is preliminary data.</text>
</comment>
<comment type="catalytic activity">
    <reaction evidence="4">
        <text>N(1)-(5-phospho-beta-D-ribosyl)glycinamide + (6R)-10-formyltetrahydrofolate = N(2)-formyl-N(1)-(5-phospho-beta-D-ribosyl)glycinamide + (6S)-5,6,7,8-tetrahydrofolate + H(+)</text>
        <dbReference type="Rhea" id="RHEA:15053"/>
        <dbReference type="ChEBI" id="CHEBI:15378"/>
        <dbReference type="ChEBI" id="CHEBI:57453"/>
        <dbReference type="ChEBI" id="CHEBI:143788"/>
        <dbReference type="ChEBI" id="CHEBI:147286"/>
        <dbReference type="ChEBI" id="CHEBI:195366"/>
        <dbReference type="EC" id="2.1.2.2"/>
    </reaction>
</comment>
<evidence type="ECO:0000313" key="7">
    <source>
        <dbReference type="Proteomes" id="UP001597519"/>
    </source>
</evidence>
<keyword evidence="3 4" id="KW-0658">Purine biosynthesis</keyword>
<dbReference type="Proteomes" id="UP001597519">
    <property type="component" value="Unassembled WGS sequence"/>
</dbReference>
<proteinExistence type="inferred from homology"/>
<comment type="similarity">
    <text evidence="4">Belongs to the GART family.</text>
</comment>
<dbReference type="EC" id="2.1.2.2" evidence="4"/>